<dbReference type="Gene3D" id="3.40.50.1240">
    <property type="entry name" value="Phosphoglycerate mutase-like"/>
    <property type="match status" value="1"/>
</dbReference>
<evidence type="ECO:0000256" key="4">
    <source>
        <dbReference type="PIRSR" id="PIRSR613078-2"/>
    </source>
</evidence>
<dbReference type="EMBL" id="SAWY01000019">
    <property type="protein sequence ID" value="TPH15725.1"/>
    <property type="molecule type" value="Genomic_DNA"/>
</dbReference>
<comment type="caution">
    <text evidence="5">The sequence shown here is derived from an EMBL/GenBank/DDBJ whole genome shotgun (WGS) entry which is preliminary data.</text>
</comment>
<evidence type="ECO:0000256" key="3">
    <source>
        <dbReference type="PIRSR" id="PIRSR613078-1"/>
    </source>
</evidence>
<feature type="binding site" evidence="4">
    <location>
        <begin position="20"/>
        <end position="27"/>
    </location>
    <ligand>
        <name>substrate</name>
    </ligand>
</feature>
<dbReference type="InterPro" id="IPR050275">
    <property type="entry name" value="PGM_Phosphatase"/>
</dbReference>
<dbReference type="AlphaFoldDB" id="A0A502KZT8"/>
<dbReference type="InterPro" id="IPR001345">
    <property type="entry name" value="PG/BPGM_mutase_AS"/>
</dbReference>
<dbReference type="SUPFAM" id="SSF53254">
    <property type="entry name" value="Phosphoglycerate mutase-like"/>
    <property type="match status" value="1"/>
</dbReference>
<proteinExistence type="predicted"/>
<evidence type="ECO:0000313" key="5">
    <source>
        <dbReference type="EMBL" id="TPH15725.1"/>
    </source>
</evidence>
<dbReference type="OrthoDB" id="9781415at2"/>
<dbReference type="PROSITE" id="PS00175">
    <property type="entry name" value="PG_MUTASE"/>
    <property type="match status" value="1"/>
</dbReference>
<dbReference type="PANTHER" id="PTHR48100">
    <property type="entry name" value="BROAD-SPECIFICITY PHOSPHATASE YOR283W-RELATED"/>
    <property type="match status" value="1"/>
</dbReference>
<feature type="active site" description="Proton donor/acceptor" evidence="3">
    <location>
        <position position="94"/>
    </location>
</feature>
<dbReference type="InterPro" id="IPR013078">
    <property type="entry name" value="His_Pase_superF_clade-1"/>
</dbReference>
<dbReference type="GO" id="GO:0005737">
    <property type="term" value="C:cytoplasm"/>
    <property type="evidence" value="ECO:0007669"/>
    <property type="project" value="TreeGrafter"/>
</dbReference>
<gene>
    <name evidence="5" type="ORF">EPA86_09135</name>
</gene>
<dbReference type="CDD" id="cd07067">
    <property type="entry name" value="HP_PGM_like"/>
    <property type="match status" value="1"/>
</dbReference>
<feature type="active site" description="Tele-phosphohistidine intermediate" evidence="3">
    <location>
        <position position="21"/>
    </location>
</feature>
<organism evidence="5 6">
    <name type="scientific">Litorilituus lipolyticus</name>
    <dbReference type="NCBI Taxonomy" id="2491017"/>
    <lineage>
        <taxon>Bacteria</taxon>
        <taxon>Pseudomonadati</taxon>
        <taxon>Pseudomonadota</taxon>
        <taxon>Gammaproteobacteria</taxon>
        <taxon>Alteromonadales</taxon>
        <taxon>Colwelliaceae</taxon>
        <taxon>Litorilituus</taxon>
    </lineage>
</organism>
<reference evidence="5 6" key="1">
    <citation type="submission" date="2019-01" db="EMBL/GenBank/DDBJ databases">
        <title>Litorilituus lipolytica sp. nov., isolated from intertidal sand of the Yellow Sea in China.</title>
        <authorList>
            <person name="Liu A."/>
        </authorList>
    </citation>
    <scope>NUCLEOTIDE SEQUENCE [LARGE SCALE GENOMIC DNA]</scope>
    <source>
        <strain evidence="5 6">RZ04</strain>
    </source>
</reference>
<dbReference type="Pfam" id="PF00300">
    <property type="entry name" value="His_Phos_1"/>
    <property type="match status" value="1"/>
</dbReference>
<keyword evidence="2" id="KW-0413">Isomerase</keyword>
<keyword evidence="1" id="KW-0324">Glycolysis</keyword>
<evidence type="ECO:0000256" key="1">
    <source>
        <dbReference type="ARBA" id="ARBA00023152"/>
    </source>
</evidence>
<dbReference type="InterPro" id="IPR029033">
    <property type="entry name" value="His_PPase_superfam"/>
</dbReference>
<dbReference type="Proteomes" id="UP000315303">
    <property type="component" value="Unassembled WGS sequence"/>
</dbReference>
<dbReference type="PANTHER" id="PTHR48100:SF1">
    <property type="entry name" value="HISTIDINE PHOSPHATASE FAMILY PROTEIN-RELATED"/>
    <property type="match status" value="1"/>
</dbReference>
<accession>A0A502KZT8</accession>
<keyword evidence="6" id="KW-1185">Reference proteome</keyword>
<protein>
    <submittedName>
        <fullName evidence="5">Histidine phosphatase family protein</fullName>
    </submittedName>
</protein>
<evidence type="ECO:0000313" key="6">
    <source>
        <dbReference type="Proteomes" id="UP000315303"/>
    </source>
</evidence>
<sequence>MLPANILKVMTMHTRIYLARHGETLWNKTQRLQGQLDSDLTPLGENQALAIAKKLADRHIDLIVSSPLGRAKKSALICQQILKVDHQIKMPLMERNLGIWQGEEIQHLKTLPDYHECLQQVTSLAIYNLESALNCGQRILESLKQLANDNSGKSVLVIFHGEALRCLLFLLGKEDTLNAFHLYKNGCIITVDFNTTTQEFTLVLDDISS</sequence>
<feature type="binding site" evidence="4">
    <location>
        <position position="70"/>
    </location>
    <ligand>
        <name>substrate</name>
    </ligand>
</feature>
<dbReference type="GO" id="GO:0016791">
    <property type="term" value="F:phosphatase activity"/>
    <property type="evidence" value="ECO:0007669"/>
    <property type="project" value="TreeGrafter"/>
</dbReference>
<name>A0A502KZT8_9GAMM</name>
<evidence type="ECO:0000256" key="2">
    <source>
        <dbReference type="ARBA" id="ARBA00023235"/>
    </source>
</evidence>
<dbReference type="SMART" id="SM00855">
    <property type="entry name" value="PGAM"/>
    <property type="match status" value="1"/>
</dbReference>